<sequence>MMKRLLLFVFVTLLSVNTRAQTTKGTITFTGTLAHWQVKHRSEFVEQGSMFGRIRTTTLAPSIGGFVKDNLELGAILYIYQDNHEDWWEGFRLDKPIDHPWDETYSSYDEHKIDYRVYARQYKYLTGKLAAHFTLSAGISNRHLKLTRGRNVNEIVDHKEEETNFYTALSPGLTYFALKNLGFSANLGALSYTRHKFLSANPDFGSQPYKSNVVKLDFSSMNVNFGMTYFLRK</sequence>
<proteinExistence type="predicted"/>
<keyword evidence="1" id="KW-0732">Signal</keyword>
<reference evidence="3" key="1">
    <citation type="journal article" date="2019" name="Int. J. Syst. Evol. Microbiol.">
        <title>The Global Catalogue of Microorganisms (GCM) 10K type strain sequencing project: providing services to taxonomists for standard genome sequencing and annotation.</title>
        <authorList>
            <consortium name="The Broad Institute Genomics Platform"/>
            <consortium name="The Broad Institute Genome Sequencing Center for Infectious Disease"/>
            <person name="Wu L."/>
            <person name="Ma J."/>
        </authorList>
    </citation>
    <scope>NUCLEOTIDE SEQUENCE [LARGE SCALE GENOMIC DNA]</scope>
    <source>
        <strain evidence="3">CGMCC 4.1782</strain>
    </source>
</reference>
<organism evidence="2 3">
    <name type="scientific">Pontibacter ruber</name>
    <dbReference type="NCBI Taxonomy" id="1343895"/>
    <lineage>
        <taxon>Bacteria</taxon>
        <taxon>Pseudomonadati</taxon>
        <taxon>Bacteroidota</taxon>
        <taxon>Cytophagia</taxon>
        <taxon>Cytophagales</taxon>
        <taxon>Hymenobacteraceae</taxon>
        <taxon>Pontibacter</taxon>
    </lineage>
</organism>
<dbReference type="Proteomes" id="UP001597374">
    <property type="component" value="Unassembled WGS sequence"/>
</dbReference>
<keyword evidence="3" id="KW-1185">Reference proteome</keyword>
<name>A0ABW5CY46_9BACT</name>
<comment type="caution">
    <text evidence="2">The sequence shown here is derived from an EMBL/GenBank/DDBJ whole genome shotgun (WGS) entry which is preliminary data.</text>
</comment>
<feature type="signal peptide" evidence="1">
    <location>
        <begin position="1"/>
        <end position="20"/>
    </location>
</feature>
<dbReference type="RefSeq" id="WP_250430273.1">
    <property type="nucleotide sequence ID" value="NZ_JALPRR010000003.1"/>
</dbReference>
<evidence type="ECO:0000256" key="1">
    <source>
        <dbReference type="SAM" id="SignalP"/>
    </source>
</evidence>
<gene>
    <name evidence="2" type="ORF">ACFSKP_13830</name>
</gene>
<dbReference type="EMBL" id="JBHUIM010000002">
    <property type="protein sequence ID" value="MFD2247341.1"/>
    <property type="molecule type" value="Genomic_DNA"/>
</dbReference>
<feature type="chain" id="PRO_5046519412" description="Outer membrane protein beta-barrel domain-containing protein" evidence="1">
    <location>
        <begin position="21"/>
        <end position="233"/>
    </location>
</feature>
<evidence type="ECO:0008006" key="4">
    <source>
        <dbReference type="Google" id="ProtNLM"/>
    </source>
</evidence>
<protein>
    <recommendedName>
        <fullName evidence="4">Outer membrane protein beta-barrel domain-containing protein</fullName>
    </recommendedName>
</protein>
<accession>A0ABW5CY46</accession>
<evidence type="ECO:0000313" key="2">
    <source>
        <dbReference type="EMBL" id="MFD2247341.1"/>
    </source>
</evidence>
<evidence type="ECO:0000313" key="3">
    <source>
        <dbReference type="Proteomes" id="UP001597374"/>
    </source>
</evidence>